<accession>A0A838XTQ9</accession>
<dbReference type="AlphaFoldDB" id="A0A838XTQ9"/>
<reference evidence="1 2" key="1">
    <citation type="submission" date="2020-07" db="EMBL/GenBank/DDBJ databases">
        <authorList>
            <person name="Li M."/>
        </authorList>
    </citation>
    <scope>NUCLEOTIDE SEQUENCE [LARGE SCALE GENOMIC DNA]</scope>
    <source>
        <strain evidence="1 2">DSM 23284</strain>
    </source>
</reference>
<dbReference type="EMBL" id="JACEON010000026">
    <property type="protein sequence ID" value="MBA4613822.1"/>
    <property type="molecule type" value="Genomic_DNA"/>
</dbReference>
<evidence type="ECO:0000313" key="2">
    <source>
        <dbReference type="Proteomes" id="UP000559404"/>
    </source>
</evidence>
<organism evidence="1 2">
    <name type="scientific">Stappia taiwanensis</name>
    <dbReference type="NCBI Taxonomy" id="992267"/>
    <lineage>
        <taxon>Bacteria</taxon>
        <taxon>Pseudomonadati</taxon>
        <taxon>Pseudomonadota</taxon>
        <taxon>Alphaproteobacteria</taxon>
        <taxon>Hyphomicrobiales</taxon>
        <taxon>Stappiaceae</taxon>
        <taxon>Stappia</taxon>
    </lineage>
</organism>
<dbReference type="Proteomes" id="UP000559404">
    <property type="component" value="Unassembled WGS sequence"/>
</dbReference>
<name>A0A838XTQ9_9HYPH</name>
<protein>
    <submittedName>
        <fullName evidence="1">Uncharacterized protein</fullName>
    </submittedName>
</protein>
<comment type="caution">
    <text evidence="1">The sequence shown here is derived from an EMBL/GenBank/DDBJ whole genome shotgun (WGS) entry which is preliminary data.</text>
</comment>
<gene>
    <name evidence="1" type="ORF">H1W37_19360</name>
</gene>
<keyword evidence="2" id="KW-1185">Reference proteome</keyword>
<dbReference type="RefSeq" id="WP_181762022.1">
    <property type="nucleotide sequence ID" value="NZ_BMCR01000001.1"/>
</dbReference>
<sequence length="79" mass="8809">MSRRPKGYVSLKRWTPKSAAAAARRRVSKIEVLLDEIGGLYGDVDQTVVDQCDDMKRCLRGEDSLDEAIQVALDEGRSL</sequence>
<reference evidence="1 2" key="2">
    <citation type="submission" date="2020-08" db="EMBL/GenBank/DDBJ databases">
        <title>Stappia taiwanensis sp. nov., isolated from a coastal thermal spring.</title>
        <authorList>
            <person name="Kampfer P."/>
        </authorList>
    </citation>
    <scope>NUCLEOTIDE SEQUENCE [LARGE SCALE GENOMIC DNA]</scope>
    <source>
        <strain evidence="1 2">DSM 23284</strain>
    </source>
</reference>
<evidence type="ECO:0000313" key="1">
    <source>
        <dbReference type="EMBL" id="MBA4613822.1"/>
    </source>
</evidence>
<proteinExistence type="predicted"/>